<feature type="domain" description="TonB-dependent receptor-like beta-barrel" evidence="13">
    <location>
        <begin position="262"/>
        <end position="700"/>
    </location>
</feature>
<keyword evidence="12" id="KW-0732">Signal</keyword>
<dbReference type="InterPro" id="IPR012910">
    <property type="entry name" value="Plug_dom"/>
</dbReference>
<keyword evidence="9 10" id="KW-0998">Cell outer membrane</keyword>
<evidence type="ECO:0000256" key="9">
    <source>
        <dbReference type="ARBA" id="ARBA00023237"/>
    </source>
</evidence>
<reference evidence="15 16" key="1">
    <citation type="journal article" date="2006" name="Nat. Biotechnol.">
        <title>Complete genome of the mutualistic, N2-fixing grass endophyte Azoarcus sp. strain BH72.</title>
        <authorList>
            <person name="Krause A."/>
            <person name="Ramakumar A."/>
            <person name="Bartels D."/>
            <person name="Battistoni F."/>
            <person name="Bekel T."/>
            <person name="Boch J."/>
            <person name="Boehm M."/>
            <person name="Friedrich F."/>
            <person name="Hurek T."/>
            <person name="Krause L."/>
            <person name="Linke B."/>
            <person name="McHardy A.C."/>
            <person name="Sarkar A."/>
            <person name="Schneiker S."/>
            <person name="Syed A.A."/>
            <person name="Thauer R."/>
            <person name="Vorhoelter F.-J."/>
            <person name="Weidner S."/>
            <person name="Puehler A."/>
            <person name="Reinhold-Hurek B."/>
            <person name="Kaiser O."/>
            <person name="Goesmann A."/>
        </authorList>
    </citation>
    <scope>NUCLEOTIDE SEQUENCE [LARGE SCALE GENOMIC DNA]</scope>
    <source>
        <strain evidence="15 16">BH72</strain>
    </source>
</reference>
<dbReference type="KEGG" id="azo:azo0607"/>
<dbReference type="Gene3D" id="2.40.170.20">
    <property type="entry name" value="TonB-dependent receptor, beta-barrel domain"/>
    <property type="match status" value="1"/>
</dbReference>
<dbReference type="InterPro" id="IPR000531">
    <property type="entry name" value="Beta-barrel_TonB"/>
</dbReference>
<feature type="signal peptide" evidence="12">
    <location>
        <begin position="1"/>
        <end position="41"/>
    </location>
</feature>
<comment type="subcellular location">
    <subcellularLocation>
        <location evidence="1 10">Cell outer membrane</location>
        <topology evidence="1 10">Multi-pass membrane protein</topology>
    </subcellularLocation>
</comment>
<dbReference type="GO" id="GO:0038023">
    <property type="term" value="F:signaling receptor activity"/>
    <property type="evidence" value="ECO:0007669"/>
    <property type="project" value="InterPro"/>
</dbReference>
<dbReference type="Gene3D" id="2.170.130.10">
    <property type="entry name" value="TonB-dependent receptor, plug domain"/>
    <property type="match status" value="1"/>
</dbReference>
<dbReference type="KEGG" id="aoa:dqs_0676"/>
<keyword evidence="5 10" id="KW-0812">Transmembrane</keyword>
<evidence type="ECO:0000313" key="16">
    <source>
        <dbReference type="Proteomes" id="UP000002588"/>
    </source>
</evidence>
<keyword evidence="7 10" id="KW-0472">Membrane</keyword>
<dbReference type="Pfam" id="PF07715">
    <property type="entry name" value="Plug"/>
    <property type="match status" value="1"/>
</dbReference>
<evidence type="ECO:0000256" key="5">
    <source>
        <dbReference type="ARBA" id="ARBA00022692"/>
    </source>
</evidence>
<evidence type="ECO:0000256" key="11">
    <source>
        <dbReference type="RuleBase" id="RU003357"/>
    </source>
</evidence>
<name>A1K319_AZOSB</name>
<dbReference type="SUPFAM" id="SSF56935">
    <property type="entry name" value="Porins"/>
    <property type="match status" value="1"/>
</dbReference>
<dbReference type="EMBL" id="AM406670">
    <property type="protein sequence ID" value="CAL93224.1"/>
    <property type="molecule type" value="Genomic_DNA"/>
</dbReference>
<keyword evidence="8 15" id="KW-0675">Receptor</keyword>
<comment type="similarity">
    <text evidence="2 10 11">Belongs to the TonB-dependent receptor family.</text>
</comment>
<keyword evidence="16" id="KW-1185">Reference proteome</keyword>
<evidence type="ECO:0000256" key="1">
    <source>
        <dbReference type="ARBA" id="ARBA00004571"/>
    </source>
</evidence>
<dbReference type="InterPro" id="IPR010105">
    <property type="entry name" value="TonB_sidphr_rcpt"/>
</dbReference>
<evidence type="ECO:0000259" key="14">
    <source>
        <dbReference type="Pfam" id="PF07715"/>
    </source>
</evidence>
<dbReference type="AlphaFoldDB" id="A1K319"/>
<evidence type="ECO:0000256" key="10">
    <source>
        <dbReference type="PROSITE-ProRule" id="PRU01360"/>
    </source>
</evidence>
<dbReference type="GO" id="GO:0009279">
    <property type="term" value="C:cell outer membrane"/>
    <property type="evidence" value="ECO:0007669"/>
    <property type="project" value="UniProtKB-SubCell"/>
</dbReference>
<evidence type="ECO:0000313" key="15">
    <source>
        <dbReference type="EMBL" id="CAL93224.1"/>
    </source>
</evidence>
<dbReference type="HOGENOM" id="CLU_008287_9_4_4"/>
<dbReference type="InterPro" id="IPR036942">
    <property type="entry name" value="Beta-barrel_TonB_sf"/>
</dbReference>
<proteinExistence type="inferred from homology"/>
<dbReference type="eggNOG" id="COG4774">
    <property type="taxonomic scope" value="Bacteria"/>
</dbReference>
<organism evidence="15 16">
    <name type="scientific">Azoarcus sp. (strain BH72)</name>
    <dbReference type="NCBI Taxonomy" id="418699"/>
    <lineage>
        <taxon>Bacteria</taxon>
        <taxon>Pseudomonadati</taxon>
        <taxon>Pseudomonadota</taxon>
        <taxon>Betaproteobacteria</taxon>
        <taxon>Rhodocyclales</taxon>
        <taxon>Zoogloeaceae</taxon>
        <taxon>Azoarcus</taxon>
    </lineage>
</organism>
<gene>
    <name evidence="15" type="ordered locus">azo0607</name>
</gene>
<dbReference type="Pfam" id="PF00593">
    <property type="entry name" value="TonB_dep_Rec_b-barrel"/>
    <property type="match status" value="1"/>
</dbReference>
<dbReference type="GO" id="GO:0015344">
    <property type="term" value="F:siderophore uptake transmembrane transporter activity"/>
    <property type="evidence" value="ECO:0007669"/>
    <property type="project" value="TreeGrafter"/>
</dbReference>
<sequence>MKKKLARKPAAQAAAAPAQPVRLLPLGAALMAGGLSLSAMAQDTATPAPKEKALSAVTVNATTEAPPEDGYRATATRVGKTLQDPHDVPQAITTVTRSLMEEQQVGSLKEALRNVSGLTFNAAEGGRSGDNMMLRGFYTYGDIYLDGIRDTAQYNRETFNLEQVDVLRGAAAMLFGRGQAGGVINQVSKTPMLVDRNRVTGSVGTDDYRELTGDFNKVLGDTTAVRLNVMKRDEGSWRSNPATGTEPEIHREGAAASIGFGLFTDNELIVSHQYLRTDDNPDYGISFDNATHKPTKRFDESDFWGIDQNFDESETNISTVTHTYRFTGKTQLRTQLRYSNYKRAYWASAPSNTVAPSDRGNAPKTRKSDTDNLVLQSDFSTEFNALGMKHELVTGIEYLHEDSVRWGLLNLGTNARPYYSSSVVNRASASKYEGDTYSVYAQDSIEFVKDWKVVLGARRDFMDAEYSAVRSPELKFNENSYRAGLSWQPSEYAHYYLSWSDSFSPTADLYQLSGGEFPPERSDVVELGAKFMFFEGDLAFRTALYRATKDWERNNDLESTASILTRKRRTDGLEFELAGRITDKWEVFAGLALMDSEILKVAVNRNATTGVVTSANPNFKGERARNTPTYTFNFWSTYALGNGWKVGGGAEGKGERYGYNPSAGGTAAFNPNKAPAYVRWDAMVAYEQPKWAVRLNLRNLFDEVYYDAIYDNGGFTVPGTRRSAILTTEFKF</sequence>
<evidence type="ECO:0000256" key="7">
    <source>
        <dbReference type="ARBA" id="ARBA00023136"/>
    </source>
</evidence>
<dbReference type="GO" id="GO:0015891">
    <property type="term" value="P:siderophore transport"/>
    <property type="evidence" value="ECO:0007669"/>
    <property type="project" value="InterPro"/>
</dbReference>
<dbReference type="NCBIfam" id="TIGR01783">
    <property type="entry name" value="TonB-siderophor"/>
    <property type="match status" value="1"/>
</dbReference>
<dbReference type="PANTHER" id="PTHR32552:SF83">
    <property type="entry name" value="BLR3904 PROTEIN"/>
    <property type="match status" value="1"/>
</dbReference>
<evidence type="ECO:0000256" key="4">
    <source>
        <dbReference type="ARBA" id="ARBA00022452"/>
    </source>
</evidence>
<dbReference type="STRING" id="62928.azo0607"/>
<dbReference type="CDD" id="cd01347">
    <property type="entry name" value="ligand_gated_channel"/>
    <property type="match status" value="1"/>
</dbReference>
<evidence type="ECO:0000256" key="8">
    <source>
        <dbReference type="ARBA" id="ARBA00023170"/>
    </source>
</evidence>
<keyword evidence="6 11" id="KW-0798">TonB box</keyword>
<evidence type="ECO:0000256" key="6">
    <source>
        <dbReference type="ARBA" id="ARBA00023077"/>
    </source>
</evidence>
<evidence type="ECO:0000256" key="3">
    <source>
        <dbReference type="ARBA" id="ARBA00022448"/>
    </source>
</evidence>
<feature type="domain" description="TonB-dependent receptor plug" evidence="14">
    <location>
        <begin position="86"/>
        <end position="183"/>
    </location>
</feature>
<dbReference type="RefSeq" id="WP_011764342.1">
    <property type="nucleotide sequence ID" value="NC_008702.1"/>
</dbReference>
<feature type="chain" id="PRO_5002635988" evidence="12">
    <location>
        <begin position="42"/>
        <end position="732"/>
    </location>
</feature>
<evidence type="ECO:0000259" key="13">
    <source>
        <dbReference type="Pfam" id="PF00593"/>
    </source>
</evidence>
<keyword evidence="4 10" id="KW-1134">Transmembrane beta strand</keyword>
<accession>A1K319</accession>
<protein>
    <submittedName>
        <fullName evidence="15">TonB-dependent receptor</fullName>
    </submittedName>
</protein>
<evidence type="ECO:0000256" key="12">
    <source>
        <dbReference type="SAM" id="SignalP"/>
    </source>
</evidence>
<dbReference type="PANTHER" id="PTHR32552">
    <property type="entry name" value="FERRICHROME IRON RECEPTOR-RELATED"/>
    <property type="match status" value="1"/>
</dbReference>
<evidence type="ECO:0000256" key="2">
    <source>
        <dbReference type="ARBA" id="ARBA00009810"/>
    </source>
</evidence>
<dbReference type="PROSITE" id="PS52016">
    <property type="entry name" value="TONB_DEPENDENT_REC_3"/>
    <property type="match status" value="1"/>
</dbReference>
<dbReference type="InterPro" id="IPR037066">
    <property type="entry name" value="Plug_dom_sf"/>
</dbReference>
<keyword evidence="3 10" id="KW-0813">Transport</keyword>
<dbReference type="Proteomes" id="UP000002588">
    <property type="component" value="Chromosome"/>
</dbReference>
<dbReference type="InterPro" id="IPR039426">
    <property type="entry name" value="TonB-dep_rcpt-like"/>
</dbReference>